<evidence type="ECO:0000256" key="8">
    <source>
        <dbReference type="ARBA" id="ARBA00022958"/>
    </source>
</evidence>
<feature type="transmembrane region" description="Helical" evidence="17">
    <location>
        <begin position="212"/>
        <end position="232"/>
    </location>
</feature>
<dbReference type="PANTHER" id="PTHR12454:SF5">
    <property type="entry name" value="TRIMERIC INTRACELLULAR CATION CHANNEL TYPE B"/>
    <property type="match status" value="1"/>
</dbReference>
<keyword evidence="10" id="KW-0406">Ion transport</keyword>
<keyword evidence="6" id="KW-0256">Endoplasmic reticulum</keyword>
<dbReference type="GO" id="GO:0005267">
    <property type="term" value="F:potassium channel activity"/>
    <property type="evidence" value="ECO:0007669"/>
    <property type="project" value="UniProtKB-KW"/>
</dbReference>
<dbReference type="PANTHER" id="PTHR12454">
    <property type="entry name" value="TRIMERIC INTRACELLULAR CATION CHANNEL"/>
    <property type="match status" value="1"/>
</dbReference>
<dbReference type="OrthoDB" id="195817at2759"/>
<evidence type="ECO:0000256" key="1">
    <source>
        <dbReference type="ARBA" id="ARBA00004477"/>
    </source>
</evidence>
<dbReference type="EMBL" id="BEZZ01000184">
    <property type="protein sequence ID" value="GCC27949.1"/>
    <property type="molecule type" value="Genomic_DNA"/>
</dbReference>
<keyword evidence="11 17" id="KW-0472">Membrane</keyword>
<protein>
    <recommendedName>
        <fullName evidence="20">Trimeric intracellular cation channel type B</fullName>
    </recommendedName>
</protein>
<evidence type="ECO:0000256" key="5">
    <source>
        <dbReference type="ARBA" id="ARBA00022692"/>
    </source>
</evidence>
<evidence type="ECO:0000256" key="10">
    <source>
        <dbReference type="ARBA" id="ARBA00023065"/>
    </source>
</evidence>
<feature type="transmembrane region" description="Helical" evidence="17">
    <location>
        <begin position="52"/>
        <end position="73"/>
    </location>
</feature>
<feature type="region of interest" description="Disordered" evidence="16">
    <location>
        <begin position="263"/>
        <end position="298"/>
    </location>
</feature>
<keyword evidence="8" id="KW-0630">Potassium</keyword>
<evidence type="ECO:0000313" key="18">
    <source>
        <dbReference type="EMBL" id="GCC27949.1"/>
    </source>
</evidence>
<dbReference type="InterPro" id="IPR007866">
    <property type="entry name" value="TRIC_channel"/>
</dbReference>
<comment type="function">
    <text evidence="14">Intracellular monovalent cation channel required for maintenance of rapid intracellular calcium release. Acts as a potassium counter-ion channel that functions in synchronization with calcium release from intracellular stores. Activated by increased cytosolic Ca(2+) levels.</text>
</comment>
<keyword evidence="4" id="KW-0633">Potassium transport</keyword>
<keyword evidence="5 17" id="KW-0812">Transmembrane</keyword>
<organism evidence="18 19">
    <name type="scientific">Chiloscyllium punctatum</name>
    <name type="common">Brownbanded bambooshark</name>
    <name type="synonym">Hemiscyllium punctatum</name>
    <dbReference type="NCBI Taxonomy" id="137246"/>
    <lineage>
        <taxon>Eukaryota</taxon>
        <taxon>Metazoa</taxon>
        <taxon>Chordata</taxon>
        <taxon>Craniata</taxon>
        <taxon>Vertebrata</taxon>
        <taxon>Chondrichthyes</taxon>
        <taxon>Elasmobranchii</taxon>
        <taxon>Galeomorphii</taxon>
        <taxon>Galeoidea</taxon>
        <taxon>Orectolobiformes</taxon>
        <taxon>Hemiscylliidae</taxon>
        <taxon>Chiloscyllium</taxon>
    </lineage>
</organism>
<comment type="caution">
    <text evidence="18">The sequence shown here is derived from an EMBL/GenBank/DDBJ whole genome shotgun (WGS) entry which is preliminary data.</text>
</comment>
<evidence type="ECO:0000256" key="2">
    <source>
        <dbReference type="ARBA" id="ARBA00005766"/>
    </source>
</evidence>
<evidence type="ECO:0000256" key="9">
    <source>
        <dbReference type="ARBA" id="ARBA00022989"/>
    </source>
</evidence>
<feature type="compositionally biased region" description="Polar residues" evidence="16">
    <location>
        <begin position="263"/>
        <end position="276"/>
    </location>
</feature>
<dbReference type="AlphaFoldDB" id="A0A401SC12"/>
<comment type="similarity">
    <text evidence="2">Belongs to the TMEM38 family.</text>
</comment>
<evidence type="ECO:0000256" key="16">
    <source>
        <dbReference type="SAM" id="MobiDB-lite"/>
    </source>
</evidence>
<dbReference type="STRING" id="137246.A0A401SC12"/>
<accession>A0A401SC12</accession>
<evidence type="ECO:0000256" key="13">
    <source>
        <dbReference type="ARBA" id="ARBA00034430"/>
    </source>
</evidence>
<proteinExistence type="inferred from homology"/>
<keyword evidence="9 17" id="KW-1133">Transmembrane helix</keyword>
<keyword evidence="7" id="KW-0631">Potassium channel</keyword>
<evidence type="ECO:0000256" key="6">
    <source>
        <dbReference type="ARBA" id="ARBA00022824"/>
    </source>
</evidence>
<dbReference type="Proteomes" id="UP000287033">
    <property type="component" value="Unassembled WGS sequence"/>
</dbReference>
<dbReference type="Pfam" id="PF05197">
    <property type="entry name" value="TRIC"/>
    <property type="match status" value="1"/>
</dbReference>
<evidence type="ECO:0000256" key="17">
    <source>
        <dbReference type="SAM" id="Phobius"/>
    </source>
</evidence>
<evidence type="ECO:0000256" key="11">
    <source>
        <dbReference type="ARBA" id="ARBA00023136"/>
    </source>
</evidence>
<evidence type="ECO:0000256" key="15">
    <source>
        <dbReference type="ARBA" id="ARBA00047059"/>
    </source>
</evidence>
<keyword evidence="12" id="KW-0407">Ion channel</keyword>
<feature type="transmembrane region" description="Helical" evidence="17">
    <location>
        <begin position="185"/>
        <end position="205"/>
    </location>
</feature>
<evidence type="ECO:0000256" key="14">
    <source>
        <dbReference type="ARBA" id="ARBA00045968"/>
    </source>
</evidence>
<evidence type="ECO:0000313" key="19">
    <source>
        <dbReference type="Proteomes" id="UP000287033"/>
    </source>
</evidence>
<dbReference type="GO" id="GO:0042802">
    <property type="term" value="F:identical protein binding"/>
    <property type="evidence" value="ECO:0007669"/>
    <property type="project" value="InterPro"/>
</dbReference>
<evidence type="ECO:0000256" key="3">
    <source>
        <dbReference type="ARBA" id="ARBA00022448"/>
    </source>
</evidence>
<evidence type="ECO:0000256" key="12">
    <source>
        <dbReference type="ARBA" id="ARBA00023303"/>
    </source>
</evidence>
<name>A0A401SC12_CHIPU</name>
<dbReference type="OMA" id="HNELLRP"/>
<feature type="transmembrane region" description="Helical" evidence="17">
    <location>
        <begin position="85"/>
        <end position="102"/>
    </location>
</feature>
<reference evidence="18 19" key="1">
    <citation type="journal article" date="2018" name="Nat. Ecol. Evol.">
        <title>Shark genomes provide insights into elasmobranch evolution and the origin of vertebrates.</title>
        <authorList>
            <person name="Hara Y"/>
            <person name="Yamaguchi K"/>
            <person name="Onimaru K"/>
            <person name="Kadota M"/>
            <person name="Koyanagi M"/>
            <person name="Keeley SD"/>
            <person name="Tatsumi K"/>
            <person name="Tanaka K"/>
            <person name="Motone F"/>
            <person name="Kageyama Y"/>
            <person name="Nozu R"/>
            <person name="Adachi N"/>
            <person name="Nishimura O"/>
            <person name="Nakagawa R"/>
            <person name="Tanegashima C"/>
            <person name="Kiyatake I"/>
            <person name="Matsumoto R"/>
            <person name="Murakumo K"/>
            <person name="Nishida K"/>
            <person name="Terakita A"/>
            <person name="Kuratani S"/>
            <person name="Sato K"/>
            <person name="Hyodo S Kuraku.S."/>
        </authorList>
    </citation>
    <scope>NUCLEOTIDE SEQUENCE [LARGE SCALE GENOMIC DNA]</scope>
</reference>
<gene>
    <name evidence="18" type="ORF">chiPu_0006375</name>
</gene>
<comment type="subcellular location">
    <subcellularLocation>
        <location evidence="1">Endoplasmic reticulum membrane</location>
        <topology evidence="1">Multi-pass membrane protein</topology>
    </subcellularLocation>
</comment>
<keyword evidence="19" id="KW-1185">Reference proteome</keyword>
<sequence length="298" mass="33564">MDIVSTLGLTNFVMQFSRISMYPFFDMAHYTLSIMKLKEQPGAVDVAHRSPIACWFSGMLCCFGGAILASVLLGEPPIEPFTNNRNIILASVIWYLIFYCPYDKFYKCCNFLPSKLFIAGMKEVTRARKIVAGVMDAHSRYRNGWLAVIAVGWAKGAGSGLIANFEQLVRGVWIPERNELLRMSYGTKVTLIGAVLFTFQQMNYLPITRHNLIFLYTMFVVSTKVAMVLFNIHHSPFAPMEVALYHMAFSWQCTSTESHFQTEASNTGETLGTQCSAPLDASPEESESIKRRRAKKAE</sequence>
<dbReference type="GO" id="GO:0005789">
    <property type="term" value="C:endoplasmic reticulum membrane"/>
    <property type="evidence" value="ECO:0007669"/>
    <property type="project" value="UniProtKB-SubCell"/>
</dbReference>
<keyword evidence="3" id="KW-0813">Transport</keyword>
<feature type="transmembrane region" description="Helical" evidence="17">
    <location>
        <begin position="145"/>
        <end position="165"/>
    </location>
</feature>
<comment type="subunit">
    <text evidence="15">Homotrimer; conformation seems to be controled by binding to diacylglycerol (DAG).</text>
</comment>
<evidence type="ECO:0008006" key="20">
    <source>
        <dbReference type="Google" id="ProtNLM"/>
    </source>
</evidence>
<evidence type="ECO:0000256" key="4">
    <source>
        <dbReference type="ARBA" id="ARBA00022538"/>
    </source>
</evidence>
<comment type="catalytic activity">
    <reaction evidence="13">
        <text>K(+)(in) = K(+)(out)</text>
        <dbReference type="Rhea" id="RHEA:29463"/>
        <dbReference type="ChEBI" id="CHEBI:29103"/>
    </reaction>
</comment>
<evidence type="ECO:0000256" key="7">
    <source>
        <dbReference type="ARBA" id="ARBA00022826"/>
    </source>
</evidence>